<evidence type="ECO:0000256" key="3">
    <source>
        <dbReference type="ARBA" id="ARBA00010767"/>
    </source>
</evidence>
<dbReference type="GeneTree" id="ENSGT00390000010121"/>
<evidence type="ECO:0000256" key="5">
    <source>
        <dbReference type="ARBA" id="ARBA00022490"/>
    </source>
</evidence>
<dbReference type="PANTHER" id="PTHR16299:SF2">
    <property type="entry name" value="CENTROSOMAL PROTEIN KIZUNA"/>
    <property type="match status" value="1"/>
</dbReference>
<dbReference type="InParanoid" id="W5NJQ8"/>
<dbReference type="Bgee" id="ENSLOCG00000016881">
    <property type="expression patterns" value="Expressed in muscle tissue and 13 other cell types or tissues"/>
</dbReference>
<protein>
    <recommendedName>
        <fullName evidence="4">Centrosomal protein kizuna</fullName>
    </recommendedName>
    <alternativeName>
        <fullName evidence="9">Polo-like kinase 1 substrate 1</fullName>
    </alternativeName>
</protein>
<feature type="region of interest" description="Disordered" evidence="10">
    <location>
        <begin position="683"/>
        <end position="713"/>
    </location>
</feature>
<evidence type="ECO:0000256" key="8">
    <source>
        <dbReference type="ARBA" id="ARBA00024919"/>
    </source>
</evidence>
<dbReference type="GO" id="GO:0007051">
    <property type="term" value="P:spindle organization"/>
    <property type="evidence" value="ECO:0000318"/>
    <property type="project" value="GO_Central"/>
</dbReference>
<evidence type="ECO:0000256" key="4">
    <source>
        <dbReference type="ARBA" id="ARBA00013872"/>
    </source>
</evidence>
<keyword evidence="12" id="KW-1185">Reference proteome</keyword>
<dbReference type="FunCoup" id="W5NJQ8">
    <property type="interactions" value="928"/>
</dbReference>
<keyword evidence="5" id="KW-0963">Cytoplasm</keyword>
<name>W5NJQ8_LEPOC</name>
<dbReference type="Proteomes" id="UP000018468">
    <property type="component" value="Linkage group LG1"/>
</dbReference>
<keyword evidence="6" id="KW-0206">Cytoskeleton</keyword>
<evidence type="ECO:0000256" key="1">
    <source>
        <dbReference type="ARBA" id="ARBA00004120"/>
    </source>
</evidence>
<dbReference type="OMA" id="EKEQTHC"/>
<keyword evidence="7" id="KW-0966">Cell projection</keyword>
<dbReference type="eggNOG" id="ENOG502R72X">
    <property type="taxonomic scope" value="Eukaryota"/>
</dbReference>
<comment type="function">
    <text evidence="8">Centrosomal protein required for establishing a robust mitotic centrosome architecture that can endure the forces that converge on the centrosomes during spindle formation. Required for stabilizing the expanded pericentriolar material around the centriole.</text>
</comment>
<reference evidence="12" key="1">
    <citation type="submission" date="2011-12" db="EMBL/GenBank/DDBJ databases">
        <title>The Draft Genome of Lepisosteus oculatus.</title>
        <authorList>
            <consortium name="The Broad Institute Genome Assembly &amp; Analysis Group"/>
            <consortium name="Computational R&amp;D Group"/>
            <consortium name="and Sequencing Platform"/>
            <person name="Di Palma F."/>
            <person name="Alfoldi J."/>
            <person name="Johnson J."/>
            <person name="Berlin A."/>
            <person name="Gnerre S."/>
            <person name="Jaffe D."/>
            <person name="MacCallum I."/>
            <person name="Young S."/>
            <person name="Walker B.J."/>
            <person name="Lander E.S."/>
            <person name="Lindblad-Toh K."/>
        </authorList>
    </citation>
    <scope>NUCLEOTIDE SEQUENCE [LARGE SCALE GENOMIC DNA]</scope>
</reference>
<evidence type="ECO:0000256" key="2">
    <source>
        <dbReference type="ARBA" id="ARBA00004300"/>
    </source>
</evidence>
<evidence type="ECO:0000256" key="10">
    <source>
        <dbReference type="SAM" id="MobiDB-lite"/>
    </source>
</evidence>
<comment type="similarity">
    <text evidence="3">Belongs to the kizuna family.</text>
</comment>
<feature type="region of interest" description="Disordered" evidence="10">
    <location>
        <begin position="328"/>
        <end position="354"/>
    </location>
</feature>
<dbReference type="AlphaFoldDB" id="W5NJQ8"/>
<reference evidence="11" key="2">
    <citation type="submission" date="2025-08" db="UniProtKB">
        <authorList>
            <consortium name="Ensembl"/>
        </authorList>
    </citation>
    <scope>IDENTIFICATION</scope>
</reference>
<dbReference type="STRING" id="7918.ENSLOCP00000020867"/>
<dbReference type="HOGENOM" id="CLU_026235_0_0_1"/>
<evidence type="ECO:0000256" key="7">
    <source>
        <dbReference type="ARBA" id="ARBA00023273"/>
    </source>
</evidence>
<accession>W5NJQ8</accession>
<dbReference type="GO" id="GO:0005813">
    <property type="term" value="C:centrosome"/>
    <property type="evidence" value="ECO:0000318"/>
    <property type="project" value="GO_Central"/>
</dbReference>
<evidence type="ECO:0000313" key="12">
    <source>
        <dbReference type="Proteomes" id="UP000018468"/>
    </source>
</evidence>
<reference evidence="11" key="3">
    <citation type="submission" date="2025-09" db="UniProtKB">
        <authorList>
            <consortium name="Ensembl"/>
        </authorList>
    </citation>
    <scope>IDENTIFICATION</scope>
</reference>
<evidence type="ECO:0000256" key="6">
    <source>
        <dbReference type="ARBA" id="ARBA00023212"/>
    </source>
</evidence>
<evidence type="ECO:0000313" key="11">
    <source>
        <dbReference type="Ensembl" id="ENSLOCP00000020867.1"/>
    </source>
</evidence>
<organism evidence="11 12">
    <name type="scientific">Lepisosteus oculatus</name>
    <name type="common">Spotted gar</name>
    <dbReference type="NCBI Taxonomy" id="7918"/>
    <lineage>
        <taxon>Eukaryota</taxon>
        <taxon>Metazoa</taxon>
        <taxon>Chordata</taxon>
        <taxon>Craniata</taxon>
        <taxon>Vertebrata</taxon>
        <taxon>Euteleostomi</taxon>
        <taxon>Actinopterygii</taxon>
        <taxon>Neopterygii</taxon>
        <taxon>Holostei</taxon>
        <taxon>Semionotiformes</taxon>
        <taxon>Lepisosteidae</taxon>
        <taxon>Lepisosteus</taxon>
    </lineage>
</organism>
<dbReference type="PANTHER" id="PTHR16299">
    <property type="entry name" value="CENTROSOMAL PROTEIN KIZUNA"/>
    <property type="match status" value="1"/>
</dbReference>
<dbReference type="EMBL" id="AHAT01011820">
    <property type="status" value="NOT_ANNOTATED_CDS"/>
    <property type="molecule type" value="Genomic_DNA"/>
</dbReference>
<dbReference type="Ensembl" id="ENSLOCT00000020903.1">
    <property type="protein sequence ID" value="ENSLOCP00000020867.1"/>
    <property type="gene ID" value="ENSLOCG00000016881.1"/>
</dbReference>
<feature type="compositionally biased region" description="Polar residues" evidence="10">
    <location>
        <begin position="260"/>
        <end position="280"/>
    </location>
</feature>
<proteinExistence type="inferred from homology"/>
<comment type="subcellular location">
    <subcellularLocation>
        <location evidence="1">Cytoplasm</location>
        <location evidence="1">Cytoskeleton</location>
        <location evidence="1">Cilium basal body</location>
    </subcellularLocation>
    <subcellularLocation>
        <location evidence="2">Cytoplasm</location>
        <location evidence="2">Cytoskeleton</location>
        <location evidence="2">Microtubule organizing center</location>
        <location evidence="2">Centrosome</location>
    </subcellularLocation>
</comment>
<evidence type="ECO:0000256" key="9">
    <source>
        <dbReference type="ARBA" id="ARBA00031153"/>
    </source>
</evidence>
<sequence length="713" mass="80724">VGSMALSEKQYLERTGALQRNLHEGEKKRLELERELFTYCRSDRISQIKNTKLRCYLKEICERENQAKIRNLQFLKDFQHIELHLKTLVPDYSTLYQKKVMHLMHVDWVECGNQIAKLLALWKMLQHHIHNLPMESLSQEPATIFMGRQTSRVFNGEMSPMKPSLQPADCISNQYPLSLQELDCKLSCKANVTAKGAECFTGLSDEVRSSRNFNTNRSVPIKNENSVPSASGSILGPVSSPNLEHMASHVIVNAPDKRVPSQTSVGQRESNSPFSRNSDLSTDIMKKSHHESGRCVPHHYCHFSDLENGPQNPVPNAAINMERLENETADTDSDLTVSLSEDGDPSGLLESGGDKDLDSRVYELFCSEKNKTAKYHCRAWCYLSNNKFTLLPEGLVHLMKSIEERLHQREKYLELYKTMSISKEKLNALISLCNHKACLNEEDLEACGAVVLHQLQRLSWSTSKGCLLPEEIVSGNWNTVEERKIRSCLPPDSALLWECWYKHALILEDCHILTTDEIIDLFTPLLVSENSSNISKAKALLKTLLPQMSEGSLSIQSNESSRSLPSILNDSCEIKQAKPAQWLYSTVIGKQVLTELQSGEEDSKEESLVESIPIRETKEYQLLKQSAVQHGRQTSIEEDGLSDTEMSEHLFRTRMSSNAFLTHVKDEGKKKTISAVKSKAFWGESDDSNTDIEAALRPQIHSTNSDDFDDFYD</sequence>
<dbReference type="InterPro" id="IPR026742">
    <property type="entry name" value="Centrosomal_kizuma"/>
</dbReference>
<feature type="region of interest" description="Disordered" evidence="10">
    <location>
        <begin position="253"/>
        <end position="280"/>
    </location>
</feature>